<dbReference type="GeneID" id="94020522"/>
<feature type="transmembrane region" description="Helical" evidence="4">
    <location>
        <begin position="113"/>
        <end position="131"/>
    </location>
</feature>
<keyword evidence="1 4" id="KW-0812">Transmembrane</keyword>
<organism evidence="6 7">
    <name type="scientific">Sulfitobacter pontiacus</name>
    <dbReference type="NCBI Taxonomy" id="60137"/>
    <lineage>
        <taxon>Bacteria</taxon>
        <taxon>Pseudomonadati</taxon>
        <taxon>Pseudomonadota</taxon>
        <taxon>Alphaproteobacteria</taxon>
        <taxon>Rhodobacterales</taxon>
        <taxon>Roseobacteraceae</taxon>
        <taxon>Sulfitobacter</taxon>
    </lineage>
</organism>
<evidence type="ECO:0000313" key="6">
    <source>
        <dbReference type="EMBL" id="SDX28709.1"/>
    </source>
</evidence>
<evidence type="ECO:0000259" key="5">
    <source>
        <dbReference type="PROSITE" id="PS50850"/>
    </source>
</evidence>
<dbReference type="AlphaFoldDB" id="A0A1H3AIN4"/>
<dbReference type="InterPro" id="IPR011701">
    <property type="entry name" value="MFS"/>
</dbReference>
<feature type="domain" description="Major facilitator superfamily (MFS) profile" evidence="5">
    <location>
        <begin position="13"/>
        <end position="404"/>
    </location>
</feature>
<evidence type="ECO:0000256" key="2">
    <source>
        <dbReference type="ARBA" id="ARBA00022989"/>
    </source>
</evidence>
<protein>
    <submittedName>
        <fullName evidence="6">Major Facilitator Superfamily protein</fullName>
    </submittedName>
</protein>
<feature type="transmembrane region" description="Helical" evidence="4">
    <location>
        <begin position="350"/>
        <end position="372"/>
    </location>
</feature>
<feature type="transmembrane region" description="Helical" evidence="4">
    <location>
        <begin position="221"/>
        <end position="241"/>
    </location>
</feature>
<dbReference type="Proteomes" id="UP000183076">
    <property type="component" value="Unassembled WGS sequence"/>
</dbReference>
<accession>A0A1H3AIN4</accession>
<feature type="transmembrane region" description="Helical" evidence="4">
    <location>
        <begin position="378"/>
        <end position="397"/>
    </location>
</feature>
<feature type="transmembrane region" description="Helical" evidence="4">
    <location>
        <begin position="168"/>
        <end position="188"/>
    </location>
</feature>
<dbReference type="RefSeq" id="WP_074636652.1">
    <property type="nucleotide sequence ID" value="NZ_CP160849.1"/>
</dbReference>
<dbReference type="InterPro" id="IPR050327">
    <property type="entry name" value="Proton-linked_MCT"/>
</dbReference>
<evidence type="ECO:0000256" key="4">
    <source>
        <dbReference type="SAM" id="Phobius"/>
    </source>
</evidence>
<feature type="transmembrane region" description="Helical" evidence="4">
    <location>
        <begin position="51"/>
        <end position="70"/>
    </location>
</feature>
<dbReference type="InterPro" id="IPR020846">
    <property type="entry name" value="MFS_dom"/>
</dbReference>
<feature type="transmembrane region" description="Helical" evidence="4">
    <location>
        <begin position="295"/>
        <end position="318"/>
    </location>
</feature>
<dbReference type="Pfam" id="PF07690">
    <property type="entry name" value="MFS_1"/>
    <property type="match status" value="1"/>
</dbReference>
<dbReference type="PANTHER" id="PTHR11360:SF308">
    <property type="entry name" value="BLL3089 PROTEIN"/>
    <property type="match status" value="1"/>
</dbReference>
<feature type="transmembrane region" description="Helical" evidence="4">
    <location>
        <begin position="253"/>
        <end position="274"/>
    </location>
</feature>
<keyword evidence="3 4" id="KW-0472">Membrane</keyword>
<evidence type="ECO:0000313" key="7">
    <source>
        <dbReference type="Proteomes" id="UP000183076"/>
    </source>
</evidence>
<sequence>MAYFRFIRANWVFLLAGFLLTFTSAYGQTYFISLFAGEIKGSFGLSDGQWGGIYTIGTTLSAITMIWAGVLTDRFRVRRLSFWVMVALAGACLAMAAVPNWIALIFVIYALRLTGQGMMSQLGAVAMVRWFEAARGKALSLSSMGFAAGQAILPVVFVALFASFHWRSLWVLAAALVLITMPVMLLLLRQERTPQSMAQSTQSAGMDGQHWTRMQMIRHGLFWLMIPLVIGPPAWGTALFFQQVHLTEVKGWTLVSFVALMPLYTVTSVVSTFVSGWAIDRFGVTRVTPVQMLPFALSFAVLAFADTIAMAGVGLMIFGVGQGMQATATSVFWAEFYGTRYIGSIKAVGAALMVFGSAIGPGVTGLFIDLGVDFPQQMIPIAIYYAVAAIMATVGVLRYRKRLVAPVTA</sequence>
<dbReference type="InterPro" id="IPR036259">
    <property type="entry name" value="MFS_trans_sf"/>
</dbReference>
<dbReference type="PROSITE" id="PS50850">
    <property type="entry name" value="MFS"/>
    <property type="match status" value="1"/>
</dbReference>
<feature type="transmembrane region" description="Helical" evidence="4">
    <location>
        <begin position="82"/>
        <end position="107"/>
    </location>
</feature>
<evidence type="ECO:0000256" key="3">
    <source>
        <dbReference type="ARBA" id="ARBA00023136"/>
    </source>
</evidence>
<dbReference type="EMBL" id="FNNB01000005">
    <property type="protein sequence ID" value="SDX28709.1"/>
    <property type="molecule type" value="Genomic_DNA"/>
</dbReference>
<dbReference type="GO" id="GO:0022857">
    <property type="term" value="F:transmembrane transporter activity"/>
    <property type="evidence" value="ECO:0007669"/>
    <property type="project" value="InterPro"/>
</dbReference>
<reference evidence="7" key="1">
    <citation type="submission" date="2016-10" db="EMBL/GenBank/DDBJ databases">
        <authorList>
            <person name="Varghese N."/>
            <person name="Submissions S."/>
        </authorList>
    </citation>
    <scope>NUCLEOTIDE SEQUENCE [LARGE SCALE GENOMIC DNA]</scope>
    <source>
        <strain evidence="7">DSM 10014</strain>
    </source>
</reference>
<dbReference type="STRING" id="60137.SAMN04488041_105336"/>
<evidence type="ECO:0000256" key="1">
    <source>
        <dbReference type="ARBA" id="ARBA00022692"/>
    </source>
</evidence>
<name>A0A1H3AIN4_9RHOB</name>
<keyword evidence="2 4" id="KW-1133">Transmembrane helix</keyword>
<gene>
    <name evidence="6" type="ORF">SAMN04488041_105336</name>
</gene>
<feature type="transmembrane region" description="Helical" evidence="4">
    <location>
        <begin position="138"/>
        <end position="162"/>
    </location>
</feature>
<dbReference type="PANTHER" id="PTHR11360">
    <property type="entry name" value="MONOCARBOXYLATE TRANSPORTER"/>
    <property type="match status" value="1"/>
</dbReference>
<dbReference type="Gene3D" id="1.20.1250.20">
    <property type="entry name" value="MFS general substrate transporter like domains"/>
    <property type="match status" value="2"/>
</dbReference>
<proteinExistence type="predicted"/>
<dbReference type="SUPFAM" id="SSF103473">
    <property type="entry name" value="MFS general substrate transporter"/>
    <property type="match status" value="1"/>
</dbReference>